<sequence length="257" mass="29799">MGGDFNCYLDPSLDRLSSRAPITIASVQTLNNLLKSRNMIDIWRLQHPTDKGYSYLSHGHKSYTRIDYFLVDAKLISNIVQTKYHNVLISDHSPVSLKLMLALPKQNYCWRFNPWLLTDQIFTDYMSARLGDFLETNDTGDVSDSTLWETLKVAMRGHIISFEASKKREQRRRLVEIENALPTPEQSYRDSLSQEDYDKILKLKYEYNHILSGTIGKLLLKIKQQHFELGDKPERLLARQLKGAQASRAIYKIKSKT</sequence>
<reference evidence="1" key="1">
    <citation type="submission" date="2025-08" db="UniProtKB">
        <authorList>
            <consortium name="Ensembl"/>
        </authorList>
    </citation>
    <scope>IDENTIFICATION</scope>
</reference>
<keyword evidence="2" id="KW-1185">Reference proteome</keyword>
<organism evidence="1 2">
    <name type="scientific">Dicentrarchus labrax</name>
    <name type="common">European seabass</name>
    <name type="synonym">Morone labrax</name>
    <dbReference type="NCBI Taxonomy" id="13489"/>
    <lineage>
        <taxon>Eukaryota</taxon>
        <taxon>Metazoa</taxon>
        <taxon>Chordata</taxon>
        <taxon>Craniata</taxon>
        <taxon>Vertebrata</taxon>
        <taxon>Euteleostomi</taxon>
        <taxon>Actinopterygii</taxon>
        <taxon>Neopterygii</taxon>
        <taxon>Teleostei</taxon>
        <taxon>Neoteleostei</taxon>
        <taxon>Acanthomorphata</taxon>
        <taxon>Eupercaria</taxon>
        <taxon>Moronidae</taxon>
        <taxon>Dicentrarchus</taxon>
    </lineage>
</organism>
<dbReference type="Gene3D" id="3.60.10.10">
    <property type="entry name" value="Endonuclease/exonuclease/phosphatase"/>
    <property type="match status" value="1"/>
</dbReference>
<proteinExistence type="predicted"/>
<dbReference type="GeneTree" id="ENSGT01150000287206"/>
<evidence type="ECO:0008006" key="3">
    <source>
        <dbReference type="Google" id="ProtNLM"/>
    </source>
</evidence>
<name>A0A8P4GBE9_DICLA</name>
<accession>A0A8P4GBE9</accession>
<dbReference type="SUPFAM" id="SSF56219">
    <property type="entry name" value="DNase I-like"/>
    <property type="match status" value="1"/>
</dbReference>
<dbReference type="Ensembl" id="ENSDLAT00005067740.1">
    <property type="protein sequence ID" value="ENSDLAP00005075041.1"/>
    <property type="gene ID" value="ENSDLAG00005029410.1"/>
</dbReference>
<reference evidence="1" key="2">
    <citation type="submission" date="2025-09" db="UniProtKB">
        <authorList>
            <consortium name="Ensembl"/>
        </authorList>
    </citation>
    <scope>IDENTIFICATION</scope>
</reference>
<dbReference type="InterPro" id="IPR036691">
    <property type="entry name" value="Endo/exonu/phosph_ase_sf"/>
</dbReference>
<protein>
    <recommendedName>
        <fullName evidence="3">Endonuclease/exonuclease/phosphatase domain-containing protein</fullName>
    </recommendedName>
</protein>
<evidence type="ECO:0000313" key="1">
    <source>
        <dbReference type="Ensembl" id="ENSDLAP00005075041.1"/>
    </source>
</evidence>
<evidence type="ECO:0000313" key="2">
    <source>
        <dbReference type="Proteomes" id="UP000694389"/>
    </source>
</evidence>
<dbReference type="PANTHER" id="PTHR19446">
    <property type="entry name" value="REVERSE TRANSCRIPTASES"/>
    <property type="match status" value="1"/>
</dbReference>
<dbReference type="Proteomes" id="UP000694389">
    <property type="component" value="Unassembled WGS sequence"/>
</dbReference>
<dbReference type="AlphaFoldDB" id="A0A8P4GBE9"/>